<dbReference type="PANTHER" id="PTHR11319">
    <property type="entry name" value="G PROTEIN-COUPLED RECEPTOR-RELATED"/>
    <property type="match status" value="1"/>
</dbReference>
<dbReference type="RefSeq" id="WP_215232132.1">
    <property type="nucleotide sequence ID" value="NZ_CAJRAU010000001.1"/>
</dbReference>
<gene>
    <name evidence="3" type="ORF">DYBT9623_00741</name>
</gene>
<dbReference type="Proteomes" id="UP000679725">
    <property type="component" value="Unassembled WGS sequence"/>
</dbReference>
<dbReference type="NCBIfam" id="TIGR04183">
    <property type="entry name" value="Por_Secre_tail"/>
    <property type="match status" value="1"/>
</dbReference>
<dbReference type="SMART" id="SM00710">
    <property type="entry name" value="PbH1"/>
    <property type="match status" value="7"/>
</dbReference>
<evidence type="ECO:0000313" key="3">
    <source>
        <dbReference type="EMBL" id="CAG5068013.1"/>
    </source>
</evidence>
<proteinExistence type="predicted"/>
<dbReference type="SUPFAM" id="SSF51126">
    <property type="entry name" value="Pectin lyase-like"/>
    <property type="match status" value="3"/>
</dbReference>
<dbReference type="InterPro" id="IPR012334">
    <property type="entry name" value="Pectin_lyas_fold"/>
</dbReference>
<dbReference type="InterPro" id="IPR006626">
    <property type="entry name" value="PbH1"/>
</dbReference>
<dbReference type="InterPro" id="IPR026444">
    <property type="entry name" value="Secre_tail"/>
</dbReference>
<evidence type="ECO:0000259" key="2">
    <source>
        <dbReference type="Pfam" id="PF18962"/>
    </source>
</evidence>
<keyword evidence="4" id="KW-1185">Reference proteome</keyword>
<evidence type="ECO:0000313" key="4">
    <source>
        <dbReference type="Proteomes" id="UP000679725"/>
    </source>
</evidence>
<protein>
    <recommendedName>
        <fullName evidence="2">Secretion system C-terminal sorting domain-containing protein</fullName>
    </recommendedName>
</protein>
<evidence type="ECO:0000256" key="1">
    <source>
        <dbReference type="SAM" id="Phobius"/>
    </source>
</evidence>
<sequence length="1363" mass="143998">MHSTLLSSKSRSNFYFAFSRVAIYWLIFLFFIGTSSGVFASVFYVKTDGTGDGTVSWANANADLQAAIDAANAGDEIWVAAGSYTASVEQNYARAFQMKEGVRIYGGFAGTELTRAARDLASGNRSILYTLSNAGFIMHNTGGGLTNAAVLDGFALSGRNNSSLVVNENSSPIFVNVELAGPLVGGSTNMMYNSYSSPTLINCLFINRGGIGMANQNSSPILVNCTITKDPLQPTTGLFNGDNSSPQILNSIILGSQTGMVNPGSAIIRYSQVEGINDTDPTHHNISGGVEAYLVNHRLTACSPGINKGNNSYYSDGQIPALSEITKDLGGDKRFYKEGTVDLGAFEYQVDEQVTTVAGVWYVKPGGTGSGKSWDCALGNLQLAINAAYPGDEVWVSGGSYTGAVDQDNTRSFQMREGVRIYGGFAGTELSRGARDLSSGNTSNLYARSQAGLVMNNTGGLTNAAVLDGFTLTGLYNIVRNSSSSPTFVNVVIVGPGVGGGHIMMENNSSSPILINCLITNRGGTAILNNSSSPVLLNATINSVSSLPTTGMVNNGNSSPKIRNSIILGNQMGMVNSAAADIRYSYVKGLNDTDPARHNLKGDEELYLVDSYRLSGCSPAINTGNNAFYDDIQIPALSEITKDLGGRERFYNDGIVDLGASEYQGNGPDAGIAGVWYVRQGGTGTGKSWGCPLGDLQLAINSASSGEHVWVAAGTYIPGSGPRFSMKEGVKIYGGFAGNETSLNQRDLSVTANISTLSGNNGPGVLIHFGLTLTSAAVLDGFTITGSNGAPAIQNGSGSSPMLANLTVTGNNFSGMYITDSSPVLVNCTFSGNTSNSPGGGMLIAGGSPRLINCLISNNTSNANGGGVFIDNATASMINCTIAGNTASGQGGGIFNQGNVSPLLYNSIVHGNNSGIYEVGSKLDVQFSLVQKDPVPGGPATANIDPLFVNAADGNYRLQPCSPAVNAGFNYFQEGQSPEISAITADLDRNPRLREHIVDLGAYEFGGASRELASDNDEASTDIARDYVLTSSDCQLIAYLNPGGVLNGTGAASGPVSAKVWVESTQPKDFVKRHYQITPSNNPAGASSKITLFFTQQEFDDFNAVNPTKLPLNAADTENNKANLRIEKRAGVSNDGSGLPNSYTGNISTFTPAQANGKIEWNADAQYWEVTFDVTGFSGFFVKTTQTALPLNLISFNATKEVGSNLLQWSTTNEVNTDNFEIQRSGDAKSFIKIATVDAAGSGDHHYSYHDQNNFEGNIYYRLKMSDRTANGLGEAFTYSKIISLNGNGQRNAIYPNPAGEIVTFQVSNALLRTWANLYDITGRHIQSLDITSNKQQLNIKSLPSGLYILKFADGTSERFVKK</sequence>
<dbReference type="Pfam" id="PF18962">
    <property type="entry name" value="Por_Secre_tail"/>
    <property type="match status" value="1"/>
</dbReference>
<keyword evidence="1" id="KW-0812">Transmembrane</keyword>
<reference evidence="3 4" key="1">
    <citation type="submission" date="2021-04" db="EMBL/GenBank/DDBJ databases">
        <authorList>
            <person name="Rodrigo-Torres L."/>
            <person name="Arahal R. D."/>
            <person name="Lucena T."/>
        </authorList>
    </citation>
    <scope>NUCLEOTIDE SEQUENCE [LARGE SCALE GENOMIC DNA]</scope>
    <source>
        <strain evidence="3 4">CECT 9623</strain>
    </source>
</reference>
<name>A0ABN7R949_9BACT</name>
<feature type="transmembrane region" description="Helical" evidence="1">
    <location>
        <begin position="21"/>
        <end position="45"/>
    </location>
</feature>
<dbReference type="InterPro" id="IPR011050">
    <property type="entry name" value="Pectin_lyase_fold/virulence"/>
</dbReference>
<feature type="domain" description="Secretion system C-terminal sorting" evidence="2">
    <location>
        <begin position="1294"/>
        <end position="1360"/>
    </location>
</feature>
<keyword evidence="1" id="KW-0472">Membrane</keyword>
<dbReference type="EMBL" id="CAJRAU010000001">
    <property type="protein sequence ID" value="CAG5068013.1"/>
    <property type="molecule type" value="Genomic_DNA"/>
</dbReference>
<organism evidence="3 4">
    <name type="scientific">Dyadobacter linearis</name>
    <dbReference type="NCBI Taxonomy" id="2823330"/>
    <lineage>
        <taxon>Bacteria</taxon>
        <taxon>Pseudomonadati</taxon>
        <taxon>Bacteroidota</taxon>
        <taxon>Cytophagia</taxon>
        <taxon>Cytophagales</taxon>
        <taxon>Spirosomataceae</taxon>
        <taxon>Dyadobacter</taxon>
    </lineage>
</organism>
<comment type="caution">
    <text evidence="3">The sequence shown here is derived from an EMBL/GenBank/DDBJ whole genome shotgun (WGS) entry which is preliminary data.</text>
</comment>
<accession>A0ABN7R949</accession>
<keyword evidence="1" id="KW-1133">Transmembrane helix</keyword>
<dbReference type="PANTHER" id="PTHR11319:SF35">
    <property type="entry name" value="OUTER MEMBRANE PROTEIN PMPC-RELATED"/>
    <property type="match status" value="1"/>
</dbReference>
<dbReference type="Gene3D" id="2.160.20.10">
    <property type="entry name" value="Single-stranded right-handed beta-helix, Pectin lyase-like"/>
    <property type="match status" value="3"/>
</dbReference>